<dbReference type="Pfam" id="PF06276">
    <property type="entry name" value="FhuF"/>
    <property type="match status" value="1"/>
</dbReference>
<dbReference type="Proteomes" id="UP000199211">
    <property type="component" value="Unassembled WGS sequence"/>
</dbReference>
<comment type="caution">
    <text evidence="3">The sequence shown here is derived from an EMBL/GenBank/DDBJ whole genome shotgun (WGS) entry which is preliminary data.</text>
</comment>
<dbReference type="InterPro" id="IPR022770">
    <property type="entry name" value="IucA/IucC-like_C"/>
</dbReference>
<gene>
    <name evidence="3" type="ORF">SAMN04487868_12733</name>
</gene>
<dbReference type="EMBL" id="FOTV01000027">
    <property type="protein sequence ID" value="SFM08308.1"/>
    <property type="molecule type" value="Genomic_DNA"/>
</dbReference>
<evidence type="ECO:0000259" key="1">
    <source>
        <dbReference type="Pfam" id="PF06276"/>
    </source>
</evidence>
<dbReference type="InterPro" id="IPR008090">
    <property type="entry name" value="Fe_iron_reduct"/>
</dbReference>
<dbReference type="Pfam" id="PF11575">
    <property type="entry name" value="FhuF_C"/>
    <property type="match status" value="1"/>
</dbReference>
<evidence type="ECO:0000313" key="3">
    <source>
        <dbReference type="EMBL" id="SFM08308.1"/>
    </source>
</evidence>
<feature type="domain" description="Ferric siderophore reductase C-terminal" evidence="2">
    <location>
        <begin position="218"/>
        <end position="238"/>
    </location>
</feature>
<name>A0ABY1FTT0_9GAMM</name>
<keyword evidence="4" id="KW-1185">Reference proteome</keyword>
<feature type="domain" description="Aerobactin siderophore biosynthesis IucA/IucC-like C-terminal" evidence="1">
    <location>
        <begin position="63"/>
        <end position="206"/>
    </location>
</feature>
<proteinExistence type="predicted"/>
<dbReference type="NCBIfam" id="TIGR03951">
    <property type="entry name" value="Fe_III_red_FhuF"/>
    <property type="match status" value="1"/>
</dbReference>
<dbReference type="RefSeq" id="WP_177190661.1">
    <property type="nucleotide sequence ID" value="NZ_FOTV01000027.1"/>
</dbReference>
<evidence type="ECO:0000259" key="2">
    <source>
        <dbReference type="Pfam" id="PF11575"/>
    </source>
</evidence>
<reference evidence="3 4" key="1">
    <citation type="submission" date="2016-10" db="EMBL/GenBank/DDBJ databases">
        <authorList>
            <person name="Varghese N."/>
            <person name="Submissions S."/>
        </authorList>
    </citation>
    <scope>NUCLEOTIDE SEQUENCE [LARGE SCALE GENOMIC DNA]</scope>
    <source>
        <strain evidence="3 4">DSM 26291</strain>
    </source>
</reference>
<sequence length="256" mass="29173">MTIPALAPLFIGDFEYYRTILVLPDDTRPATPARDLVTEDGLSWLLECYRRTQPGDDDRALLSQWSRTYFAKLVIPTITANLVLDRELPVGLDTLEIIMGCDGLPEAFRIPDEGRPFERVPASPFERFGELLEENFEPLVVGWSRQVKLSGKVLWNNAANYIEWLVGALTQMGVPSACLEDGRRLIESEYRPDGKRNPMYRPVRYIPRNVGPSPLRQRRQCCIRYRLPGLELCENCPHIDRPPKGAKLPESLAYSV</sequence>
<evidence type="ECO:0000313" key="4">
    <source>
        <dbReference type="Proteomes" id="UP000199211"/>
    </source>
</evidence>
<protein>
    <submittedName>
        <fullName evidence="3">Ferric iron reductase protein FhuF</fullName>
    </submittedName>
</protein>
<dbReference type="InterPro" id="IPR024726">
    <property type="entry name" value="FhuF_C"/>
</dbReference>
<accession>A0ABY1FTT0</accession>
<organism evidence="3 4">
    <name type="scientific">Marinobacter salarius</name>
    <dbReference type="NCBI Taxonomy" id="1420917"/>
    <lineage>
        <taxon>Bacteria</taxon>
        <taxon>Pseudomonadati</taxon>
        <taxon>Pseudomonadota</taxon>
        <taxon>Gammaproteobacteria</taxon>
        <taxon>Pseudomonadales</taxon>
        <taxon>Marinobacteraceae</taxon>
        <taxon>Marinobacter</taxon>
    </lineage>
</organism>